<dbReference type="OrthoDB" id="9774814at2"/>
<dbReference type="GO" id="GO:0043565">
    <property type="term" value="F:sequence-specific DNA binding"/>
    <property type="evidence" value="ECO:0007669"/>
    <property type="project" value="InterPro"/>
</dbReference>
<keyword evidence="6" id="KW-1185">Reference proteome</keyword>
<dbReference type="Gene3D" id="2.60.120.10">
    <property type="entry name" value="Jelly Rolls"/>
    <property type="match status" value="1"/>
</dbReference>
<dbReference type="SUPFAM" id="SSF46689">
    <property type="entry name" value="Homeodomain-like"/>
    <property type="match status" value="2"/>
</dbReference>
<evidence type="ECO:0000313" key="5">
    <source>
        <dbReference type="EMBL" id="ANE45697.1"/>
    </source>
</evidence>
<dbReference type="PROSITE" id="PS01124">
    <property type="entry name" value="HTH_ARAC_FAMILY_2"/>
    <property type="match status" value="1"/>
</dbReference>
<dbReference type="InterPro" id="IPR018060">
    <property type="entry name" value="HTH_AraC"/>
</dbReference>
<dbReference type="PANTHER" id="PTHR43280">
    <property type="entry name" value="ARAC-FAMILY TRANSCRIPTIONAL REGULATOR"/>
    <property type="match status" value="1"/>
</dbReference>
<dbReference type="Pfam" id="PF02311">
    <property type="entry name" value="AraC_binding"/>
    <property type="match status" value="1"/>
</dbReference>
<dbReference type="PROSITE" id="PS00041">
    <property type="entry name" value="HTH_ARAC_FAMILY_1"/>
    <property type="match status" value="1"/>
</dbReference>
<gene>
    <name evidence="5" type="ORF">SY83_04595</name>
</gene>
<dbReference type="Proteomes" id="UP000076927">
    <property type="component" value="Chromosome"/>
</dbReference>
<evidence type="ECO:0000256" key="3">
    <source>
        <dbReference type="ARBA" id="ARBA00023163"/>
    </source>
</evidence>
<dbReference type="PATRIC" id="fig|1178515.4.peg.926"/>
<dbReference type="Gene3D" id="1.10.10.60">
    <property type="entry name" value="Homeodomain-like"/>
    <property type="match status" value="2"/>
</dbReference>
<evidence type="ECO:0000256" key="1">
    <source>
        <dbReference type="ARBA" id="ARBA00023015"/>
    </source>
</evidence>
<dbReference type="PANTHER" id="PTHR43280:SF2">
    <property type="entry name" value="HTH-TYPE TRANSCRIPTIONAL REGULATOR EXSA"/>
    <property type="match status" value="1"/>
</dbReference>
<name>A0A172TFP2_9BACL</name>
<dbReference type="AlphaFoldDB" id="A0A172TFP2"/>
<dbReference type="GO" id="GO:0003700">
    <property type="term" value="F:DNA-binding transcription factor activity"/>
    <property type="evidence" value="ECO:0007669"/>
    <property type="project" value="InterPro"/>
</dbReference>
<proteinExistence type="predicted"/>
<dbReference type="RefSeq" id="WP_068604675.1">
    <property type="nucleotide sequence ID" value="NZ_CP011388.1"/>
</dbReference>
<protein>
    <recommendedName>
        <fullName evidence="4">HTH araC/xylS-type domain-containing protein</fullName>
    </recommendedName>
</protein>
<dbReference type="KEGG" id="pswu:SY83_04595"/>
<keyword evidence="1" id="KW-0805">Transcription regulation</keyword>
<dbReference type="InterPro" id="IPR014710">
    <property type="entry name" value="RmlC-like_jellyroll"/>
</dbReference>
<keyword evidence="2" id="KW-0238">DNA-binding</keyword>
<dbReference type="STRING" id="1178515.SY83_04595"/>
<sequence>MDIYEENIEYLTPLLSAKVVRIHKSGSRDLTRWNIHDETEIIYVLEGGMDMFIEQKPHTLLTGDVLLIGSRQLHRSQKHEDDLQYLVLQFDIKQYFDRNTMIYLPYFNNPLRPISLRNGILASSRKLRSAIGQDILGIEREAKHKLMGFEMAISNAIRNILFQIIRADPETAMVSPLLERLQPALEFIENHLSEKITTSEVCRQLNLSYDYTAHLFKKVIGLPMVDYINYRRIKLAEIFLVTRDISVAQTAQEAGIPNLPHFIQLFKRWNQMTPKAYQLKMNTTVTMQQTIRREEPER</sequence>
<keyword evidence="3" id="KW-0804">Transcription</keyword>
<evidence type="ECO:0000313" key="6">
    <source>
        <dbReference type="Proteomes" id="UP000076927"/>
    </source>
</evidence>
<reference evidence="5 6" key="1">
    <citation type="submission" date="2015-01" db="EMBL/GenBank/DDBJ databases">
        <title>Paenibacillus swuensis/DY6/whole genome sequencing.</title>
        <authorList>
            <person name="Kim M.K."/>
            <person name="Srinivasan S."/>
            <person name="Lee J.-J."/>
        </authorList>
    </citation>
    <scope>NUCLEOTIDE SEQUENCE [LARGE SCALE GENOMIC DNA]</scope>
    <source>
        <strain evidence="5 6">DY6</strain>
    </source>
</reference>
<feature type="domain" description="HTH araC/xylS-type" evidence="4">
    <location>
        <begin position="182"/>
        <end position="280"/>
    </location>
</feature>
<evidence type="ECO:0000259" key="4">
    <source>
        <dbReference type="PROSITE" id="PS01124"/>
    </source>
</evidence>
<dbReference type="InterPro" id="IPR003313">
    <property type="entry name" value="AraC-bd"/>
</dbReference>
<dbReference type="SUPFAM" id="SSF51215">
    <property type="entry name" value="Regulatory protein AraC"/>
    <property type="match status" value="1"/>
</dbReference>
<dbReference type="InterPro" id="IPR037923">
    <property type="entry name" value="HTH-like"/>
</dbReference>
<organism evidence="5 6">
    <name type="scientific">Paenibacillus swuensis</name>
    <dbReference type="NCBI Taxonomy" id="1178515"/>
    <lineage>
        <taxon>Bacteria</taxon>
        <taxon>Bacillati</taxon>
        <taxon>Bacillota</taxon>
        <taxon>Bacilli</taxon>
        <taxon>Bacillales</taxon>
        <taxon>Paenibacillaceae</taxon>
        <taxon>Paenibacillus</taxon>
    </lineage>
</organism>
<dbReference type="InterPro" id="IPR009057">
    <property type="entry name" value="Homeodomain-like_sf"/>
</dbReference>
<evidence type="ECO:0000256" key="2">
    <source>
        <dbReference type="ARBA" id="ARBA00023125"/>
    </source>
</evidence>
<accession>A0A172TFP2</accession>
<dbReference type="EMBL" id="CP011388">
    <property type="protein sequence ID" value="ANE45697.1"/>
    <property type="molecule type" value="Genomic_DNA"/>
</dbReference>
<dbReference type="InterPro" id="IPR018062">
    <property type="entry name" value="HTH_AraC-typ_CS"/>
</dbReference>
<dbReference type="Pfam" id="PF12833">
    <property type="entry name" value="HTH_18"/>
    <property type="match status" value="1"/>
</dbReference>
<dbReference type="SMART" id="SM00342">
    <property type="entry name" value="HTH_ARAC"/>
    <property type="match status" value="1"/>
</dbReference>